<dbReference type="EnsemblPlants" id="PGSC0003DMT400094222">
    <property type="protein sequence ID" value="PGSC0003DMT400094222"/>
    <property type="gene ID" value="PGSC0003DMG400043793"/>
</dbReference>
<dbReference type="Proteomes" id="UP000011115">
    <property type="component" value="Unassembled WGS sequence"/>
</dbReference>
<reference evidence="2" key="1">
    <citation type="journal article" date="2011" name="Nature">
        <title>Genome sequence and analysis of the tuber crop potato.</title>
        <authorList>
            <consortium name="The Potato Genome Sequencing Consortium"/>
        </authorList>
    </citation>
    <scope>NUCLEOTIDE SEQUENCE [LARGE SCALE GENOMIC DNA]</scope>
    <source>
        <strain evidence="2">cv. DM1-3 516 R44</strain>
    </source>
</reference>
<reference evidence="1" key="2">
    <citation type="submission" date="2015-06" db="UniProtKB">
        <authorList>
            <consortium name="EnsemblPlants"/>
        </authorList>
    </citation>
    <scope>IDENTIFICATION</scope>
    <source>
        <strain evidence="1">DM1-3 516 R44</strain>
    </source>
</reference>
<evidence type="ECO:0000313" key="2">
    <source>
        <dbReference type="Proteomes" id="UP000011115"/>
    </source>
</evidence>
<organism evidence="1 2">
    <name type="scientific">Solanum tuberosum</name>
    <name type="common">Potato</name>
    <dbReference type="NCBI Taxonomy" id="4113"/>
    <lineage>
        <taxon>Eukaryota</taxon>
        <taxon>Viridiplantae</taxon>
        <taxon>Streptophyta</taxon>
        <taxon>Embryophyta</taxon>
        <taxon>Tracheophyta</taxon>
        <taxon>Spermatophyta</taxon>
        <taxon>Magnoliopsida</taxon>
        <taxon>eudicotyledons</taxon>
        <taxon>Gunneridae</taxon>
        <taxon>Pentapetalae</taxon>
        <taxon>asterids</taxon>
        <taxon>lamiids</taxon>
        <taxon>Solanales</taxon>
        <taxon>Solanaceae</taxon>
        <taxon>Solanoideae</taxon>
        <taxon>Solaneae</taxon>
        <taxon>Solanum</taxon>
    </lineage>
</organism>
<dbReference type="Gramene" id="PGSC0003DMT400094222">
    <property type="protein sequence ID" value="PGSC0003DMT400094222"/>
    <property type="gene ID" value="PGSC0003DMG400043793"/>
</dbReference>
<evidence type="ECO:0000313" key="1">
    <source>
        <dbReference type="EnsemblPlants" id="PGSC0003DMT400094222"/>
    </source>
</evidence>
<accession>M1DTP1</accession>
<keyword evidence="2" id="KW-1185">Reference proteome</keyword>
<protein>
    <submittedName>
        <fullName evidence="1">Uncharacterized protein</fullName>
    </submittedName>
</protein>
<dbReference type="HOGENOM" id="CLU_2008005_0_0_1"/>
<sequence>MSQLAALVYSNPKEELMDHMNVDAMNATQTSTVVTRSGKILQNALIIEPPQQVEALLSKDDESDPQVTKVHGNGEIETEDIKGVKFKVNGQCLKVLFGENGDVRVIEMVYLDNACETCARYVVT</sequence>
<dbReference type="InParanoid" id="M1DTP1"/>
<dbReference type="AlphaFoldDB" id="M1DTP1"/>
<dbReference type="PaxDb" id="4113-PGSC0003DMT400094222"/>
<name>M1DTP1_SOLTU</name>
<proteinExistence type="predicted"/>